<reference evidence="2" key="1">
    <citation type="submission" date="2021-01" db="EMBL/GenBank/DDBJ databases">
        <authorList>
            <person name="Corre E."/>
            <person name="Pelletier E."/>
            <person name="Niang G."/>
            <person name="Scheremetjew M."/>
            <person name="Finn R."/>
            <person name="Kale V."/>
            <person name="Holt S."/>
            <person name="Cochrane G."/>
            <person name="Meng A."/>
            <person name="Brown T."/>
            <person name="Cohen L."/>
        </authorList>
    </citation>
    <scope>NUCLEOTIDE SEQUENCE</scope>
    <source>
        <strain evidence="2">CCMP281</strain>
    </source>
</reference>
<evidence type="ECO:0008006" key="3">
    <source>
        <dbReference type="Google" id="ProtNLM"/>
    </source>
</evidence>
<name>A0A7S3AUF7_9EUKA</name>
<dbReference type="AlphaFoldDB" id="A0A7S3AUF7"/>
<feature type="region of interest" description="Disordered" evidence="1">
    <location>
        <begin position="478"/>
        <end position="518"/>
    </location>
</feature>
<feature type="compositionally biased region" description="Basic and acidic residues" evidence="1">
    <location>
        <begin position="478"/>
        <end position="491"/>
    </location>
</feature>
<proteinExistence type="predicted"/>
<dbReference type="InterPro" id="IPR018247">
    <property type="entry name" value="EF_Hand_1_Ca_BS"/>
</dbReference>
<accession>A0A7S3AUF7</accession>
<dbReference type="EMBL" id="HBHX01029489">
    <property type="protein sequence ID" value="CAE0115745.1"/>
    <property type="molecule type" value="Transcribed_RNA"/>
</dbReference>
<evidence type="ECO:0000313" key="2">
    <source>
        <dbReference type="EMBL" id="CAE0115745.1"/>
    </source>
</evidence>
<evidence type="ECO:0000256" key="1">
    <source>
        <dbReference type="SAM" id="MobiDB-lite"/>
    </source>
</evidence>
<sequence>MTEKPQGSANGWWEEGAMAAVSAAFSSSQFPYCGNSSYDFALSEALEYDQPSCEALFGGELTIIGEGSVFFTTSYVETETRGWPCGASNATAKAQACSSREGQLFSRVNGQCGCTERRTIYPVGIEGMIMSFEHTFDTSDTAAVDWYGSSAVPASSDHSGLDTNLSFANQTSRWYKSGERISMSVGEWLEVAAASLDTRNEGAQSDYRNNQTNPFYRLTGLTVKVNIVYTNANRNSGRATSEEDVYANVKLEPERGTWVPVSATTDYIEYPSRPRHEAQTYHMVQKQRMGLNFKFISSGEIFTFSWAYLLRAFVSGLVLLNAATLITDLVVFNCLPGGVSHVLRNKRLELVSRRSEFAEIGLKAALAAVSYLQFDPDGNGSIEAEDIVKVFARVEGVTWQKAHAIAHAILDEADTKDEAGEAPLGGLSYSEYITCLEGDAVKFDKYLQFLAEAEDVSDREKCRLVFEQAKKEQAMQLEAENKQKRERKPKETSTMLGAKGKRGGAAKGKGPAGRGLQRSNTLTRQMGGAMMAAEDQVNHAADQASSLVHAGCAVATHQAGSAAHMAKNLLHMGGGPPDMVESQRLPKPKDGKGSWQHV</sequence>
<organism evidence="2">
    <name type="scientific">Haptolina ericina</name>
    <dbReference type="NCBI Taxonomy" id="156174"/>
    <lineage>
        <taxon>Eukaryota</taxon>
        <taxon>Haptista</taxon>
        <taxon>Haptophyta</taxon>
        <taxon>Prymnesiophyceae</taxon>
        <taxon>Prymnesiales</taxon>
        <taxon>Prymnesiaceae</taxon>
        <taxon>Haptolina</taxon>
    </lineage>
</organism>
<protein>
    <recommendedName>
        <fullName evidence="3">EF-hand domain-containing protein</fullName>
    </recommendedName>
</protein>
<gene>
    <name evidence="2" type="ORF">HERI1096_LOCUS16430</name>
</gene>
<dbReference type="PROSITE" id="PS00018">
    <property type="entry name" value="EF_HAND_1"/>
    <property type="match status" value="1"/>
</dbReference>
<feature type="region of interest" description="Disordered" evidence="1">
    <location>
        <begin position="573"/>
        <end position="598"/>
    </location>
</feature>